<feature type="chain" id="PRO_5013547515" evidence="1">
    <location>
        <begin position="25"/>
        <end position="132"/>
    </location>
</feature>
<accession>A0A2H3CH97</accession>
<sequence length="132" mass="15096">MRLNYSFFFVALTVFCLYATSTHANDEGTTLAGLFSQRQITPGSTEYQELLNQAIGKVMLGVQMQLRMNKQLYYRFDCKTFLFRINESTSKISGVTILAPTENVRNVNQQDINKRVARTKKLVGILLRQCKS</sequence>
<evidence type="ECO:0000256" key="1">
    <source>
        <dbReference type="SAM" id="SignalP"/>
    </source>
</evidence>
<protein>
    <submittedName>
        <fullName evidence="2">Uncharacterized protein</fullName>
    </submittedName>
</protein>
<dbReference type="EMBL" id="KZ293417">
    <property type="protein sequence ID" value="PBK76147.1"/>
    <property type="molecule type" value="Genomic_DNA"/>
</dbReference>
<dbReference type="Proteomes" id="UP000218334">
    <property type="component" value="Unassembled WGS sequence"/>
</dbReference>
<evidence type="ECO:0000313" key="3">
    <source>
        <dbReference type="Proteomes" id="UP000218334"/>
    </source>
</evidence>
<dbReference type="AlphaFoldDB" id="A0A2H3CH97"/>
<evidence type="ECO:0000313" key="2">
    <source>
        <dbReference type="EMBL" id="PBK76147.1"/>
    </source>
</evidence>
<reference evidence="3" key="1">
    <citation type="journal article" date="2017" name="Nat. Ecol. Evol.">
        <title>Genome expansion and lineage-specific genetic innovations in the forest pathogenic fungi Armillaria.</title>
        <authorList>
            <person name="Sipos G."/>
            <person name="Prasanna A.N."/>
            <person name="Walter M.C."/>
            <person name="O'Connor E."/>
            <person name="Balint B."/>
            <person name="Krizsan K."/>
            <person name="Kiss B."/>
            <person name="Hess J."/>
            <person name="Varga T."/>
            <person name="Slot J."/>
            <person name="Riley R."/>
            <person name="Boka B."/>
            <person name="Rigling D."/>
            <person name="Barry K."/>
            <person name="Lee J."/>
            <person name="Mihaltcheva S."/>
            <person name="LaButti K."/>
            <person name="Lipzen A."/>
            <person name="Waldron R."/>
            <person name="Moloney N.M."/>
            <person name="Sperisen C."/>
            <person name="Kredics L."/>
            <person name="Vagvoelgyi C."/>
            <person name="Patrignani A."/>
            <person name="Fitzpatrick D."/>
            <person name="Nagy I."/>
            <person name="Doyle S."/>
            <person name="Anderson J.B."/>
            <person name="Grigoriev I.V."/>
            <person name="Gueldener U."/>
            <person name="Muensterkoetter M."/>
            <person name="Nagy L.G."/>
        </authorList>
    </citation>
    <scope>NUCLEOTIDE SEQUENCE [LARGE SCALE GENOMIC DNA]</scope>
    <source>
        <strain evidence="3">28-4</strain>
    </source>
</reference>
<organism evidence="2 3">
    <name type="scientific">Armillaria solidipes</name>
    <dbReference type="NCBI Taxonomy" id="1076256"/>
    <lineage>
        <taxon>Eukaryota</taxon>
        <taxon>Fungi</taxon>
        <taxon>Dikarya</taxon>
        <taxon>Basidiomycota</taxon>
        <taxon>Agaricomycotina</taxon>
        <taxon>Agaricomycetes</taxon>
        <taxon>Agaricomycetidae</taxon>
        <taxon>Agaricales</taxon>
        <taxon>Marasmiineae</taxon>
        <taxon>Physalacriaceae</taxon>
        <taxon>Armillaria</taxon>
    </lineage>
</organism>
<gene>
    <name evidence="2" type="ORF">ARMSODRAFT_427171</name>
</gene>
<keyword evidence="1" id="KW-0732">Signal</keyword>
<feature type="signal peptide" evidence="1">
    <location>
        <begin position="1"/>
        <end position="24"/>
    </location>
</feature>
<name>A0A2H3CH97_9AGAR</name>
<keyword evidence="3" id="KW-1185">Reference proteome</keyword>
<proteinExistence type="predicted"/>